<dbReference type="AlphaFoldDB" id="A0A6G1G8E4"/>
<accession>A0A6G1G8E4</accession>
<evidence type="ECO:0000313" key="2">
    <source>
        <dbReference type="EMBL" id="KAF1814196.1"/>
    </source>
</evidence>
<dbReference type="EMBL" id="ML975153">
    <property type="protein sequence ID" value="KAF1814196.1"/>
    <property type="molecule type" value="Genomic_DNA"/>
</dbReference>
<proteinExistence type="predicted"/>
<feature type="non-terminal residue" evidence="2">
    <location>
        <position position="561"/>
    </location>
</feature>
<dbReference type="SMART" id="SM00672">
    <property type="entry name" value="CAP10"/>
    <property type="match status" value="1"/>
</dbReference>
<name>A0A6G1G8E4_9PEZI</name>
<protein>
    <recommendedName>
        <fullName evidence="1">Glycosyl transferase CAP10 domain-containing protein</fullName>
    </recommendedName>
</protein>
<dbReference type="Proteomes" id="UP000504638">
    <property type="component" value="Unplaced"/>
</dbReference>
<dbReference type="Pfam" id="PF05686">
    <property type="entry name" value="Glyco_transf_90"/>
    <property type="match status" value="1"/>
</dbReference>
<dbReference type="InterPro" id="IPR006598">
    <property type="entry name" value="CAP10"/>
</dbReference>
<gene>
    <name evidence="2 4" type="ORF">P152DRAFT_372764</name>
</gene>
<feature type="domain" description="Glycosyl transferase CAP10" evidence="1">
    <location>
        <begin position="256"/>
        <end position="554"/>
    </location>
</feature>
<dbReference type="InterPro" id="IPR051091">
    <property type="entry name" value="O-Glucosyltr/Glycosyltrsf_90"/>
</dbReference>
<dbReference type="OrthoDB" id="541052at2759"/>
<reference evidence="4" key="2">
    <citation type="submission" date="2020-04" db="EMBL/GenBank/DDBJ databases">
        <authorList>
            <consortium name="NCBI Genome Project"/>
        </authorList>
    </citation>
    <scope>NUCLEOTIDE SEQUENCE</scope>
    <source>
        <strain evidence="4">CBS 781.70</strain>
    </source>
</reference>
<dbReference type="PANTHER" id="PTHR12203:SF22">
    <property type="entry name" value="CAPSULE ASSOCIATED PROTEIN"/>
    <property type="match status" value="1"/>
</dbReference>
<evidence type="ECO:0000313" key="4">
    <source>
        <dbReference type="RefSeq" id="XP_033535827.1"/>
    </source>
</evidence>
<dbReference type="GeneID" id="54416116"/>
<evidence type="ECO:0000259" key="1">
    <source>
        <dbReference type="SMART" id="SM00672"/>
    </source>
</evidence>
<reference evidence="2 4" key="1">
    <citation type="submission" date="2020-01" db="EMBL/GenBank/DDBJ databases">
        <authorList>
            <consortium name="DOE Joint Genome Institute"/>
            <person name="Haridas S."/>
            <person name="Albert R."/>
            <person name="Binder M."/>
            <person name="Bloem J."/>
            <person name="Labutti K."/>
            <person name="Salamov A."/>
            <person name="Andreopoulos B."/>
            <person name="Baker S.E."/>
            <person name="Barry K."/>
            <person name="Bills G."/>
            <person name="Bluhm B.H."/>
            <person name="Cannon C."/>
            <person name="Castanera R."/>
            <person name="Culley D.E."/>
            <person name="Daum C."/>
            <person name="Ezra D."/>
            <person name="Gonzalez J.B."/>
            <person name="Henrissat B."/>
            <person name="Kuo A."/>
            <person name="Liang C."/>
            <person name="Lipzen A."/>
            <person name="Lutzoni F."/>
            <person name="Magnuson J."/>
            <person name="Mondo S."/>
            <person name="Nolan M."/>
            <person name="Ohm R."/>
            <person name="Pangilinan J."/>
            <person name="Park H.-J."/>
            <person name="Ramirez L."/>
            <person name="Alfaro M."/>
            <person name="Sun H."/>
            <person name="Tritt A."/>
            <person name="Yoshinaga Y."/>
            <person name="Zwiers L.-H."/>
            <person name="Turgeon B.G."/>
            <person name="Goodwin S.B."/>
            <person name="Spatafora J.W."/>
            <person name="Crous P.W."/>
            <person name="Grigoriev I.V."/>
        </authorList>
    </citation>
    <scope>NUCLEOTIDE SEQUENCE</scope>
    <source>
        <strain evidence="2 4">CBS 781.70</strain>
    </source>
</reference>
<feature type="non-terminal residue" evidence="2">
    <location>
        <position position="1"/>
    </location>
</feature>
<dbReference type="RefSeq" id="XP_033535827.1">
    <property type="nucleotide sequence ID" value="XM_033675546.1"/>
</dbReference>
<reference evidence="4" key="3">
    <citation type="submission" date="2025-04" db="UniProtKB">
        <authorList>
            <consortium name="RefSeq"/>
        </authorList>
    </citation>
    <scope>IDENTIFICATION</scope>
    <source>
        <strain evidence="4">CBS 781.70</strain>
    </source>
</reference>
<evidence type="ECO:0000313" key="3">
    <source>
        <dbReference type="Proteomes" id="UP000504638"/>
    </source>
</evidence>
<keyword evidence="3" id="KW-1185">Reference proteome</keyword>
<dbReference type="PANTHER" id="PTHR12203">
    <property type="entry name" value="KDEL LYS-ASP-GLU-LEU CONTAINING - RELATED"/>
    <property type="match status" value="1"/>
</dbReference>
<organism evidence="2">
    <name type="scientific">Eremomyces bilateralis CBS 781.70</name>
    <dbReference type="NCBI Taxonomy" id="1392243"/>
    <lineage>
        <taxon>Eukaryota</taxon>
        <taxon>Fungi</taxon>
        <taxon>Dikarya</taxon>
        <taxon>Ascomycota</taxon>
        <taxon>Pezizomycotina</taxon>
        <taxon>Dothideomycetes</taxon>
        <taxon>Dothideomycetes incertae sedis</taxon>
        <taxon>Eremomycetales</taxon>
        <taxon>Eremomycetaceae</taxon>
        <taxon>Eremomyces</taxon>
    </lineage>
</organism>
<sequence>GDHPVDRLMRHADDEFDVLTGDAMNGHRSPADVYRAQRGRHPPPGFDAWLAFAKKHNALIHERFFDRVYDDLRPFWGVKPAKIRGFAAGFGDALVVRNGTVTIRSDGVDRPWLGPWAEMVQEVAEHLPDLEMAMNVLDESRVIVPWETIAGAVEKEIAGRKSPEQLFESLASYRTEYDLTWPDEMSRGVLSSSAQFVTAGKYWDLAKPGCHPASLARNDPFPNYSGAYPPPTQFLTHLFNDYVSNWTRAKDPCSQPHLRSRHGTFIEPLSISTTTDLVPIFGGSKLSMNNDILLPAAMYYHDVSPGHVYSSSGTEPPWAKKSTKMIWRGVASGGRNRHDTWPHFHRHGFVSMVNATAAHLVETGSSTPAQTFRQLSPTAHLRIQPLREGRLGQWLPAFSDVAFTGLECFPQEPGFGCSYTDPYFALATPLPFAEMLTAKYLPDLDGNSYSARYLEFLRSGSLPIKATLYNEWHDGRLVAWKHFVPMDNTFIDIYSIMEYFIGYGEKPPHDRAARKIATEGKEWAAKVLRKEDMVLYTFRLLLEYARLCDDGREELAYVGDQ</sequence>